<dbReference type="GO" id="GO:0000175">
    <property type="term" value="F:3'-5'-RNA exonuclease activity"/>
    <property type="evidence" value="ECO:0007669"/>
    <property type="project" value="TreeGrafter"/>
</dbReference>
<dbReference type="Proteomes" id="UP000507470">
    <property type="component" value="Unassembled WGS sequence"/>
</dbReference>
<dbReference type="PANTHER" id="PTHR12121:SF98">
    <property type="entry name" value="ENDONUCLEASE_EXONUCLEASE_PHOSPHATASE DOMAIN-CONTAINING PROTEIN"/>
    <property type="match status" value="1"/>
</dbReference>
<evidence type="ECO:0000313" key="4">
    <source>
        <dbReference type="Proteomes" id="UP000507470"/>
    </source>
</evidence>
<name>A0A6J8C390_MYTCO</name>
<feature type="region of interest" description="Disordered" evidence="1">
    <location>
        <begin position="620"/>
        <end position="639"/>
    </location>
</feature>
<feature type="compositionally biased region" description="Low complexity" evidence="1">
    <location>
        <begin position="189"/>
        <end position="215"/>
    </location>
</feature>
<dbReference type="OrthoDB" id="10253982at2759"/>
<evidence type="ECO:0000313" key="3">
    <source>
        <dbReference type="EMBL" id="CAC5390855.1"/>
    </source>
</evidence>
<feature type="compositionally biased region" description="Acidic residues" evidence="1">
    <location>
        <begin position="295"/>
        <end position="308"/>
    </location>
</feature>
<dbReference type="SUPFAM" id="SSF56219">
    <property type="entry name" value="DNase I-like"/>
    <property type="match status" value="1"/>
</dbReference>
<evidence type="ECO:0000259" key="2">
    <source>
        <dbReference type="Pfam" id="PF03372"/>
    </source>
</evidence>
<feature type="compositionally biased region" description="Basic and acidic residues" evidence="1">
    <location>
        <begin position="309"/>
        <end position="332"/>
    </location>
</feature>
<feature type="compositionally biased region" description="Basic and acidic residues" evidence="1">
    <location>
        <begin position="561"/>
        <end position="571"/>
    </location>
</feature>
<proteinExistence type="predicted"/>
<dbReference type="AlphaFoldDB" id="A0A6J8C390"/>
<keyword evidence="4" id="KW-1185">Reference proteome</keyword>
<protein>
    <recommendedName>
        <fullName evidence="2">Endonuclease/exonuclease/phosphatase domain-containing protein</fullName>
    </recommendedName>
</protein>
<organism evidence="3 4">
    <name type="scientific">Mytilus coruscus</name>
    <name type="common">Sea mussel</name>
    <dbReference type="NCBI Taxonomy" id="42192"/>
    <lineage>
        <taxon>Eukaryota</taxon>
        <taxon>Metazoa</taxon>
        <taxon>Spiralia</taxon>
        <taxon>Lophotrochozoa</taxon>
        <taxon>Mollusca</taxon>
        <taxon>Bivalvia</taxon>
        <taxon>Autobranchia</taxon>
        <taxon>Pteriomorphia</taxon>
        <taxon>Mytilida</taxon>
        <taxon>Mytiloidea</taxon>
        <taxon>Mytilidae</taxon>
        <taxon>Mytilinae</taxon>
        <taxon>Mytilus</taxon>
    </lineage>
</organism>
<evidence type="ECO:0000256" key="1">
    <source>
        <dbReference type="SAM" id="MobiDB-lite"/>
    </source>
</evidence>
<accession>A0A6J8C390</accession>
<dbReference type="PANTHER" id="PTHR12121">
    <property type="entry name" value="CARBON CATABOLITE REPRESSOR PROTEIN 4"/>
    <property type="match status" value="1"/>
</dbReference>
<feature type="compositionally biased region" description="Low complexity" evidence="1">
    <location>
        <begin position="36"/>
        <end position="47"/>
    </location>
</feature>
<feature type="compositionally biased region" description="Polar residues" evidence="1">
    <location>
        <begin position="575"/>
        <end position="586"/>
    </location>
</feature>
<dbReference type="InterPro" id="IPR036691">
    <property type="entry name" value="Endo/exonu/phosph_ase_sf"/>
</dbReference>
<feature type="region of interest" description="Disordered" evidence="1">
    <location>
        <begin position="1"/>
        <end position="446"/>
    </location>
</feature>
<dbReference type="EMBL" id="CACVKT020004645">
    <property type="protein sequence ID" value="CAC5390855.1"/>
    <property type="molecule type" value="Genomic_DNA"/>
</dbReference>
<feature type="compositionally biased region" description="Basic and acidic residues" evidence="1">
    <location>
        <begin position="235"/>
        <end position="263"/>
    </location>
</feature>
<feature type="compositionally biased region" description="Basic and acidic residues" evidence="1">
    <location>
        <begin position="86"/>
        <end position="95"/>
    </location>
</feature>
<feature type="compositionally biased region" description="Basic residues" evidence="1">
    <location>
        <begin position="143"/>
        <end position="152"/>
    </location>
</feature>
<dbReference type="Gene3D" id="3.60.10.10">
    <property type="entry name" value="Endonuclease/exonuclease/phosphatase"/>
    <property type="match status" value="2"/>
</dbReference>
<feature type="domain" description="Endonuclease/exonuclease/phosphatase" evidence="2">
    <location>
        <begin position="677"/>
        <end position="920"/>
    </location>
</feature>
<gene>
    <name evidence="3" type="ORF">MCOR_25929</name>
</gene>
<feature type="compositionally biased region" description="Basic and acidic residues" evidence="1">
    <location>
        <begin position="104"/>
        <end position="114"/>
    </location>
</feature>
<feature type="compositionally biased region" description="Acidic residues" evidence="1">
    <location>
        <begin position="157"/>
        <end position="175"/>
    </location>
</feature>
<feature type="compositionally biased region" description="Acidic residues" evidence="1">
    <location>
        <begin position="421"/>
        <end position="430"/>
    </location>
</feature>
<feature type="region of interest" description="Disordered" evidence="1">
    <location>
        <begin position="477"/>
        <end position="594"/>
    </location>
</feature>
<feature type="compositionally biased region" description="Low complexity" evidence="1">
    <location>
        <begin position="120"/>
        <end position="132"/>
    </location>
</feature>
<dbReference type="InterPro" id="IPR050410">
    <property type="entry name" value="CCR4/nocturin_mRNA_transcr"/>
</dbReference>
<dbReference type="Pfam" id="PF03372">
    <property type="entry name" value="Exo_endo_phos"/>
    <property type="match status" value="1"/>
</dbReference>
<feature type="compositionally biased region" description="Basic and acidic residues" evidence="1">
    <location>
        <begin position="354"/>
        <end position="373"/>
    </location>
</feature>
<dbReference type="InterPro" id="IPR005135">
    <property type="entry name" value="Endo/exonuclease/phosphatase"/>
</dbReference>
<reference evidence="3 4" key="1">
    <citation type="submission" date="2020-06" db="EMBL/GenBank/DDBJ databases">
        <authorList>
            <person name="Li R."/>
            <person name="Bekaert M."/>
        </authorList>
    </citation>
    <scope>NUCLEOTIDE SEQUENCE [LARGE SCALE GENOMIC DNA]</scope>
    <source>
        <strain evidence="4">wild</strain>
    </source>
</reference>
<sequence length="964" mass="106209">MPRANKRGAAESSGPARRSSRTPAKAEPEPVKKAKGASASSDASPAKVTRKASPSPAPTCRGRSAKAAQKGQGDESTQKGRVTRAVVKDKEEETVTSRGRSSTRKTDKPKEDPPARSGRGKSTGTPSKTAKATPKKNETPKGGRGKSARGRGKKEEPAEEEADDDEEEEAEEEEEPPKKTTPKGRAKAPAKSPAKAKTPSPAKKSPKTTPKPAASRSRSRGGKKEEVPSPQVVLEKMDTSDVMESKDSEETATEKTQEVEVKSPRGRRAKTLEKPSPSPSSRPSRSRRSGQKEEENSEETADKAEEEQESSKDTEEPQADEKVDQETEKSEEKMEEEVKETSEKSEEQMEEEVKETSEKSEEQMEEKDVKAIETTEPLEDSAEDLQKETQPVEIEVEQEKSPEEPPTEQVTDEPLAAKESQEEEKAEEPQPEQPVQVVTEQKKEVPTINIEAASDAVDISDEETASSLVAEPALSEAVQISDDSQSVPEEAVVVPDEEPVQSEPIAVDETPVPAQNSVNNEPEVMEVESNQSGEPVCTDGDLNGQPESRKRKISDVEETEKENVEAKRACVTEEQVVQENGETSQPSEKENSAKVTQYMDDVTTRSTEDDYVMVNKADVPDSNSKEVLDSLPQQSSDSVQSKIDSIGKLGPLFNRKFIQNPSFKAESSDSSKQFTVVSYNILAQCHLERNDYSFTPSEFLSLEKRHQKMMSEFQYLDADVVCLQEVEPKYFEQLLQPAMLSLGYSGIMKKRTQEYFDEGKMEVPDIQHFGKNKYTSLATLANKEVEDASLDTGVKAAVQKYLEKPDVISCAIKALLNLAESDSNPHILCGDFNSEATSPGYQLVLEGFLSDDMIDQLQSIENVDMPDGTKKALFNQLYRAFQHPSSNIKSSYLSTQGTEPTVTSYNRVMRAAVDYIFYSASSLDNIMSPSNLHCHSNKSLGIHQTPAIVDIKVVHKHLVILKIQ</sequence>